<evidence type="ECO:0000313" key="3">
    <source>
        <dbReference type="Proteomes" id="UP001054945"/>
    </source>
</evidence>
<dbReference type="Proteomes" id="UP001054945">
    <property type="component" value="Unassembled WGS sequence"/>
</dbReference>
<organism evidence="2 3">
    <name type="scientific">Caerostris extrusa</name>
    <name type="common">Bark spider</name>
    <name type="synonym">Caerostris bankana</name>
    <dbReference type="NCBI Taxonomy" id="172846"/>
    <lineage>
        <taxon>Eukaryota</taxon>
        <taxon>Metazoa</taxon>
        <taxon>Ecdysozoa</taxon>
        <taxon>Arthropoda</taxon>
        <taxon>Chelicerata</taxon>
        <taxon>Arachnida</taxon>
        <taxon>Araneae</taxon>
        <taxon>Araneomorphae</taxon>
        <taxon>Entelegynae</taxon>
        <taxon>Araneoidea</taxon>
        <taxon>Araneidae</taxon>
        <taxon>Caerostris</taxon>
    </lineage>
</organism>
<dbReference type="EMBL" id="BPLR01009045">
    <property type="protein sequence ID" value="GIY29253.1"/>
    <property type="molecule type" value="Genomic_DNA"/>
</dbReference>
<dbReference type="AlphaFoldDB" id="A0AAV4SBJ3"/>
<proteinExistence type="predicted"/>
<evidence type="ECO:0000313" key="2">
    <source>
        <dbReference type="EMBL" id="GIY29253.1"/>
    </source>
</evidence>
<comment type="caution">
    <text evidence="2">The sequence shown here is derived from an EMBL/GenBank/DDBJ whole genome shotgun (WGS) entry which is preliminary data.</text>
</comment>
<feature type="region of interest" description="Disordered" evidence="1">
    <location>
        <begin position="1"/>
        <end position="24"/>
    </location>
</feature>
<reference evidence="2 3" key="1">
    <citation type="submission" date="2021-06" db="EMBL/GenBank/DDBJ databases">
        <title>Caerostris extrusa draft genome.</title>
        <authorList>
            <person name="Kono N."/>
            <person name="Arakawa K."/>
        </authorList>
    </citation>
    <scope>NUCLEOTIDE SEQUENCE [LARGE SCALE GENOMIC DNA]</scope>
</reference>
<keyword evidence="3" id="KW-1185">Reference proteome</keyword>
<sequence length="135" mass="15812">MHRYPEDPVGDLKYPGPPGTEYPQSVTSTEYIDFITIELRSRNLWSYANLPKSLAKNPFRMEPFTMDQKADADVGFFIPVRSKDLYFLFIRVTLRFEVLWKSVFYIGEWDLLSRVNLRIIDNILETDSFLGFCGI</sequence>
<protein>
    <submittedName>
        <fullName evidence="2">Uncharacterized protein</fullName>
    </submittedName>
</protein>
<evidence type="ECO:0000256" key="1">
    <source>
        <dbReference type="SAM" id="MobiDB-lite"/>
    </source>
</evidence>
<name>A0AAV4SBJ3_CAEEX</name>
<gene>
    <name evidence="2" type="ORF">CEXT_760661</name>
</gene>
<accession>A0AAV4SBJ3</accession>